<protein>
    <submittedName>
        <fullName evidence="3">AhpC/TSA family protein</fullName>
    </submittedName>
</protein>
<dbReference type="Proteomes" id="UP000186026">
    <property type="component" value="Unassembled WGS sequence"/>
</dbReference>
<gene>
    <name evidence="3" type="ORF">SAMN05421761_102260</name>
</gene>
<evidence type="ECO:0000313" key="4">
    <source>
        <dbReference type="Proteomes" id="UP000186026"/>
    </source>
</evidence>
<dbReference type="InterPro" id="IPR050553">
    <property type="entry name" value="Thioredoxin_ResA/DsbE_sf"/>
</dbReference>
<dbReference type="AlphaFoldDB" id="A0A1N7KQF8"/>
<dbReference type="Pfam" id="PF00578">
    <property type="entry name" value="AhpC-TSA"/>
    <property type="match status" value="1"/>
</dbReference>
<organism evidence="3 4">
    <name type="scientific">Belliella pelovolcani</name>
    <dbReference type="NCBI Taxonomy" id="529505"/>
    <lineage>
        <taxon>Bacteria</taxon>
        <taxon>Pseudomonadati</taxon>
        <taxon>Bacteroidota</taxon>
        <taxon>Cytophagia</taxon>
        <taxon>Cytophagales</taxon>
        <taxon>Cyclobacteriaceae</taxon>
        <taxon>Belliella</taxon>
    </lineage>
</organism>
<dbReference type="SUPFAM" id="SSF52833">
    <property type="entry name" value="Thioredoxin-like"/>
    <property type="match status" value="1"/>
</dbReference>
<accession>A0A1N7KQF8</accession>
<dbReference type="PANTHER" id="PTHR42852">
    <property type="entry name" value="THIOL:DISULFIDE INTERCHANGE PROTEIN DSBE"/>
    <property type="match status" value="1"/>
</dbReference>
<evidence type="ECO:0000256" key="1">
    <source>
        <dbReference type="SAM" id="SignalP"/>
    </source>
</evidence>
<evidence type="ECO:0000313" key="3">
    <source>
        <dbReference type="EMBL" id="SIS63736.1"/>
    </source>
</evidence>
<dbReference type="PANTHER" id="PTHR42852:SF13">
    <property type="entry name" value="PROTEIN DIPZ"/>
    <property type="match status" value="1"/>
</dbReference>
<reference evidence="4" key="1">
    <citation type="submission" date="2017-01" db="EMBL/GenBank/DDBJ databases">
        <authorList>
            <person name="Varghese N."/>
            <person name="Submissions S."/>
        </authorList>
    </citation>
    <scope>NUCLEOTIDE SEQUENCE [LARGE SCALE GENOMIC DNA]</scope>
    <source>
        <strain evidence="4">DSM 46698</strain>
    </source>
</reference>
<feature type="domain" description="Thioredoxin" evidence="2">
    <location>
        <begin position="194"/>
        <end position="334"/>
    </location>
</feature>
<dbReference type="CDD" id="cd02966">
    <property type="entry name" value="TlpA_like_family"/>
    <property type="match status" value="1"/>
</dbReference>
<evidence type="ECO:0000259" key="2">
    <source>
        <dbReference type="PROSITE" id="PS51352"/>
    </source>
</evidence>
<dbReference type="EMBL" id="FTOP01000002">
    <property type="protein sequence ID" value="SIS63736.1"/>
    <property type="molecule type" value="Genomic_DNA"/>
</dbReference>
<keyword evidence="1" id="KW-0732">Signal</keyword>
<sequence>MKSILSLILIFLISSNLFSQNASLNFQMEGKLKKNETCLFYIGGQQYSPRDLSKERIDFKAGTVEQISLMKLTKRGRVLGIKDFWIVPGESTFTGTLDPFHVELDPINEYQSFQNEINNAISLSTKLEIIESNLENIVSLSNLITISSKLESEKLEALIEQIPPSMHQNQIYLQLEDELLKNKLLENEEVLTKSKKGEVFTAFELENKDGEIVTLEDLKGKPTLIEFTFTGCAGCVKILPELREVYDQYEGKLNIVSIYSDKTRKSFENNNPVYKKELVIWTSLWDPTDFVSRVNQVNTYPTFILLNEHGEMIDKFLIIGNGKVKRKIAALNLD</sequence>
<name>A0A1N7KQF8_9BACT</name>
<keyword evidence="4" id="KW-1185">Reference proteome</keyword>
<dbReference type="InterPro" id="IPR000866">
    <property type="entry name" value="AhpC/TSA"/>
</dbReference>
<proteinExistence type="predicted"/>
<dbReference type="InterPro" id="IPR036249">
    <property type="entry name" value="Thioredoxin-like_sf"/>
</dbReference>
<dbReference type="GO" id="GO:0016491">
    <property type="term" value="F:oxidoreductase activity"/>
    <property type="evidence" value="ECO:0007669"/>
    <property type="project" value="InterPro"/>
</dbReference>
<dbReference type="GO" id="GO:0016209">
    <property type="term" value="F:antioxidant activity"/>
    <property type="evidence" value="ECO:0007669"/>
    <property type="project" value="InterPro"/>
</dbReference>
<dbReference type="OrthoDB" id="979391at2"/>
<feature type="chain" id="PRO_5012771853" evidence="1">
    <location>
        <begin position="20"/>
        <end position="334"/>
    </location>
</feature>
<dbReference type="Gene3D" id="3.40.30.10">
    <property type="entry name" value="Glutaredoxin"/>
    <property type="match status" value="1"/>
</dbReference>
<feature type="signal peptide" evidence="1">
    <location>
        <begin position="1"/>
        <end position="19"/>
    </location>
</feature>
<dbReference type="InterPro" id="IPR013766">
    <property type="entry name" value="Thioredoxin_domain"/>
</dbReference>
<dbReference type="STRING" id="529505.SAMN05421761_102260"/>
<dbReference type="PROSITE" id="PS51352">
    <property type="entry name" value="THIOREDOXIN_2"/>
    <property type="match status" value="1"/>
</dbReference>